<sequence length="382" mass="40680">MPPADPSETPLAALHLLGSGRPPCGIGDFSARLLATLQAMEPGRHEALLLEPKTLPVGRLWRVIGRSRSLVANMPVVAWKRALAGPVLAFALAALRRRGRIAVLHEWGGMHRLRRAVLRPILLLSDHVVLVSPQVRDELAADSIVGFLAKRAVLMPVPPNMMRPAETADSPLRTRLAAARQAGRLVLGHFGSIYPGKQPEAVLAIAAALRARGVDVLTVFIGSFIKASDGIEDIFHRKVAALGLSEHVVVSGYVATAEELYGLFETVDAFAYVLPEGLTARRASILASVQAGRPVVVTAPLRADEFDHHPRFRALLEEGAIVLAPPGAEAEAYAALVLAAAARPTRLPEIDADLWFRDAAAVLERLIPPAAPARAGAALSAS</sequence>
<reference evidence="1" key="2">
    <citation type="submission" date="2021-08" db="EMBL/GenBank/DDBJ databases">
        <authorList>
            <person name="Tani A."/>
            <person name="Ola A."/>
            <person name="Ogura Y."/>
            <person name="Katsura K."/>
            <person name="Hayashi T."/>
        </authorList>
    </citation>
    <scope>NUCLEOTIDE SEQUENCE</scope>
    <source>
        <strain evidence="1">NBRC 15689</strain>
    </source>
</reference>
<evidence type="ECO:0000313" key="2">
    <source>
        <dbReference type="Proteomes" id="UP001055156"/>
    </source>
</evidence>
<name>A0ABQ4T8G8_METOR</name>
<dbReference type="SUPFAM" id="SSF53756">
    <property type="entry name" value="UDP-Glycosyltransferase/glycogen phosphorylase"/>
    <property type="match status" value="1"/>
</dbReference>
<dbReference type="Gene3D" id="3.40.50.2000">
    <property type="entry name" value="Glycogen Phosphorylase B"/>
    <property type="match status" value="1"/>
</dbReference>
<comment type="caution">
    <text evidence="1">The sequence shown here is derived from an EMBL/GenBank/DDBJ whole genome shotgun (WGS) entry which is preliminary data.</text>
</comment>
<organism evidence="1 2">
    <name type="scientific">Methylobacterium organophilum</name>
    <dbReference type="NCBI Taxonomy" id="410"/>
    <lineage>
        <taxon>Bacteria</taxon>
        <taxon>Pseudomonadati</taxon>
        <taxon>Pseudomonadota</taxon>
        <taxon>Alphaproteobacteria</taxon>
        <taxon>Hyphomicrobiales</taxon>
        <taxon>Methylobacteriaceae</taxon>
        <taxon>Methylobacterium</taxon>
    </lineage>
</organism>
<evidence type="ECO:0008006" key="3">
    <source>
        <dbReference type="Google" id="ProtNLM"/>
    </source>
</evidence>
<dbReference type="EMBL" id="BPQV01000003">
    <property type="protein sequence ID" value="GJE26500.1"/>
    <property type="molecule type" value="Genomic_DNA"/>
</dbReference>
<evidence type="ECO:0000313" key="1">
    <source>
        <dbReference type="EMBL" id="GJE26500.1"/>
    </source>
</evidence>
<dbReference type="RefSeq" id="WP_238310484.1">
    <property type="nucleotide sequence ID" value="NZ_BPQV01000003.1"/>
</dbReference>
<protein>
    <recommendedName>
        <fullName evidence="3">Glycosyltransferase</fullName>
    </recommendedName>
</protein>
<reference evidence="1" key="1">
    <citation type="journal article" date="2021" name="Front. Microbiol.">
        <title>Comprehensive Comparative Genomics and Phenotyping of Methylobacterium Species.</title>
        <authorList>
            <person name="Alessa O."/>
            <person name="Ogura Y."/>
            <person name="Fujitani Y."/>
            <person name="Takami H."/>
            <person name="Hayashi T."/>
            <person name="Sahin N."/>
            <person name="Tani A."/>
        </authorList>
    </citation>
    <scope>NUCLEOTIDE SEQUENCE</scope>
    <source>
        <strain evidence="1">NBRC 15689</strain>
    </source>
</reference>
<keyword evidence="2" id="KW-1185">Reference proteome</keyword>
<gene>
    <name evidence="1" type="ORF">LKMONMHP_1351</name>
</gene>
<dbReference type="Proteomes" id="UP001055156">
    <property type="component" value="Unassembled WGS sequence"/>
</dbReference>
<proteinExistence type="predicted"/>
<accession>A0ABQ4T8G8</accession>